<sequence>MTMTAYDQIELFGLTETGTDELPIPNDLELQGRAVGDAFDAIIGTIQNTGLGSEVEPLAHAFATMFQRRATVTEEAVDRLKDKIAALIRAQDGSEVAEMELDAAQRQFETTQEKADALRLMAEAAAEAYERETGDAYVPVTGNRTTRRAMETGAVFEAKRLLEAADRAEAERNTVKGTFIAVAGASDWTDHARIFARLDAARARCPDMVLCHKGSKGAERIAAAWARSRKVPQVLFRPNWNAHAKAAPFRANDEMLRARLRGVILFGGGGIGLNLAEKAEKKGLHVARIAADGPEAALTQARARKSAQGMKQAA</sequence>
<evidence type="ECO:0000259" key="2">
    <source>
        <dbReference type="Pfam" id="PF10686"/>
    </source>
</evidence>
<dbReference type="Proteomes" id="UP000048908">
    <property type="component" value="Unassembled WGS sequence"/>
</dbReference>
<keyword evidence="4" id="KW-1185">Reference proteome</keyword>
<accession>A0A0M6XXN4</accession>
<reference evidence="3 4" key="1">
    <citation type="submission" date="2015-07" db="EMBL/GenBank/DDBJ databases">
        <authorList>
            <person name="Noorani M."/>
        </authorList>
    </citation>
    <scope>NUCLEOTIDE SEQUENCE [LARGE SCALE GENOMIC DNA]</scope>
    <source>
        <strain evidence="3 4">CECT 5088</strain>
    </source>
</reference>
<gene>
    <name evidence="3" type="ORF">JAN5088_03631</name>
</gene>
<dbReference type="AlphaFoldDB" id="A0A0M6XXN4"/>
<dbReference type="STRING" id="282197.SAMN04488517_11014"/>
<feature type="coiled-coil region" evidence="1">
    <location>
        <begin position="70"/>
        <end position="121"/>
    </location>
</feature>
<evidence type="ECO:0000313" key="3">
    <source>
        <dbReference type="EMBL" id="CTQ34835.1"/>
    </source>
</evidence>
<dbReference type="Pfam" id="PF10686">
    <property type="entry name" value="YAcAr"/>
    <property type="match status" value="1"/>
</dbReference>
<protein>
    <recommendedName>
        <fullName evidence="2">YspA cpYpsA-related SLOG domain-containing protein</fullName>
    </recommendedName>
</protein>
<dbReference type="EMBL" id="CXPG01000027">
    <property type="protein sequence ID" value="CTQ34835.1"/>
    <property type="molecule type" value="Genomic_DNA"/>
</dbReference>
<evidence type="ECO:0000256" key="1">
    <source>
        <dbReference type="SAM" id="Coils"/>
    </source>
</evidence>
<keyword evidence="1" id="KW-0175">Coiled coil</keyword>
<organism evidence="3 4">
    <name type="scientific">Jannaschia rubra</name>
    <dbReference type="NCBI Taxonomy" id="282197"/>
    <lineage>
        <taxon>Bacteria</taxon>
        <taxon>Pseudomonadati</taxon>
        <taxon>Pseudomonadota</taxon>
        <taxon>Alphaproteobacteria</taxon>
        <taxon>Rhodobacterales</taxon>
        <taxon>Roseobacteraceae</taxon>
        <taxon>Jannaschia</taxon>
    </lineage>
</organism>
<proteinExistence type="predicted"/>
<feature type="domain" description="YspA cpYpsA-related SLOG" evidence="2">
    <location>
        <begin position="180"/>
        <end position="243"/>
    </location>
</feature>
<evidence type="ECO:0000313" key="4">
    <source>
        <dbReference type="Proteomes" id="UP000048908"/>
    </source>
</evidence>
<name>A0A0M6XXN4_9RHOB</name>
<dbReference type="RefSeq" id="WP_074962707.1">
    <property type="nucleotide sequence ID" value="NZ_CXPG01000027.1"/>
</dbReference>
<dbReference type="InterPro" id="IPR019627">
    <property type="entry name" value="YAcAr"/>
</dbReference>
<dbReference type="OrthoDB" id="9806973at2"/>